<keyword evidence="1" id="KW-0812">Transmembrane</keyword>
<name>A0A0A8ZRX5_ARUDO</name>
<sequence>MFLYQITSEIISCFICCLHHFTLIFVCLLLRSFG</sequence>
<protein>
    <submittedName>
        <fullName evidence="2">Uncharacterized protein</fullName>
    </submittedName>
</protein>
<reference evidence="2" key="1">
    <citation type="submission" date="2014-09" db="EMBL/GenBank/DDBJ databases">
        <authorList>
            <person name="Magalhaes I.L.F."/>
            <person name="Oliveira U."/>
            <person name="Santos F.R."/>
            <person name="Vidigal T.H.D.A."/>
            <person name="Brescovit A.D."/>
            <person name="Santos A.J."/>
        </authorList>
    </citation>
    <scope>NUCLEOTIDE SEQUENCE</scope>
    <source>
        <tissue evidence="2">Shoot tissue taken approximately 20 cm above the soil surface</tissue>
    </source>
</reference>
<keyword evidence="1" id="KW-1133">Transmembrane helix</keyword>
<evidence type="ECO:0000313" key="2">
    <source>
        <dbReference type="EMBL" id="JAD37572.1"/>
    </source>
</evidence>
<dbReference type="EMBL" id="GBRH01260323">
    <property type="protein sequence ID" value="JAD37572.1"/>
    <property type="molecule type" value="Transcribed_RNA"/>
</dbReference>
<proteinExistence type="predicted"/>
<accession>A0A0A8ZRX5</accession>
<keyword evidence="1" id="KW-0472">Membrane</keyword>
<evidence type="ECO:0000256" key="1">
    <source>
        <dbReference type="SAM" id="Phobius"/>
    </source>
</evidence>
<feature type="transmembrane region" description="Helical" evidence="1">
    <location>
        <begin position="6"/>
        <end position="30"/>
    </location>
</feature>
<organism evidence="2">
    <name type="scientific">Arundo donax</name>
    <name type="common">Giant reed</name>
    <name type="synonym">Donax arundinaceus</name>
    <dbReference type="NCBI Taxonomy" id="35708"/>
    <lineage>
        <taxon>Eukaryota</taxon>
        <taxon>Viridiplantae</taxon>
        <taxon>Streptophyta</taxon>
        <taxon>Embryophyta</taxon>
        <taxon>Tracheophyta</taxon>
        <taxon>Spermatophyta</taxon>
        <taxon>Magnoliopsida</taxon>
        <taxon>Liliopsida</taxon>
        <taxon>Poales</taxon>
        <taxon>Poaceae</taxon>
        <taxon>PACMAD clade</taxon>
        <taxon>Arundinoideae</taxon>
        <taxon>Arundineae</taxon>
        <taxon>Arundo</taxon>
    </lineage>
</organism>
<reference evidence="2" key="2">
    <citation type="journal article" date="2015" name="Data Brief">
        <title>Shoot transcriptome of the giant reed, Arundo donax.</title>
        <authorList>
            <person name="Barrero R.A."/>
            <person name="Guerrero F.D."/>
            <person name="Moolhuijzen P."/>
            <person name="Goolsby J.A."/>
            <person name="Tidwell J."/>
            <person name="Bellgard S.E."/>
            <person name="Bellgard M.I."/>
        </authorList>
    </citation>
    <scope>NUCLEOTIDE SEQUENCE</scope>
    <source>
        <tissue evidence="2">Shoot tissue taken approximately 20 cm above the soil surface</tissue>
    </source>
</reference>
<dbReference type="AlphaFoldDB" id="A0A0A8ZRX5"/>